<dbReference type="Gene3D" id="2.40.170.20">
    <property type="entry name" value="TonB-dependent receptor, beta-barrel domain"/>
    <property type="match status" value="1"/>
</dbReference>
<dbReference type="PANTHER" id="PTHR30069:SF50">
    <property type="entry name" value="TONB-DEPENDENT RECEPTOR HI_1217-RELATED"/>
    <property type="match status" value="1"/>
</dbReference>
<evidence type="ECO:0000256" key="10">
    <source>
        <dbReference type="SAM" id="MobiDB-lite"/>
    </source>
</evidence>
<keyword evidence="14" id="KW-0675">Receptor</keyword>
<evidence type="ECO:0000256" key="3">
    <source>
        <dbReference type="ARBA" id="ARBA00022452"/>
    </source>
</evidence>
<evidence type="ECO:0000256" key="7">
    <source>
        <dbReference type="ARBA" id="ARBA00023237"/>
    </source>
</evidence>
<reference evidence="14 15" key="1">
    <citation type="submission" date="2014-09" db="EMBL/GenBank/DDBJ databases">
        <title>Cedecea neteri SSMD04 Genome Sequencing.</title>
        <authorList>
            <person name="Tan J.-Y."/>
        </authorList>
    </citation>
    <scope>NUCLEOTIDE SEQUENCE [LARGE SCALE GENOMIC DNA]</scope>
    <source>
        <strain evidence="14 15">SSMD04</strain>
    </source>
</reference>
<evidence type="ECO:0000256" key="8">
    <source>
        <dbReference type="PROSITE-ProRule" id="PRU01360"/>
    </source>
</evidence>
<dbReference type="GO" id="GO:0044718">
    <property type="term" value="P:siderophore transmembrane transport"/>
    <property type="evidence" value="ECO:0007669"/>
    <property type="project" value="TreeGrafter"/>
</dbReference>
<feature type="domain" description="TonB-dependent receptor plug" evidence="13">
    <location>
        <begin position="71"/>
        <end position="168"/>
    </location>
</feature>
<feature type="compositionally biased region" description="Polar residues" evidence="10">
    <location>
        <begin position="62"/>
        <end position="71"/>
    </location>
</feature>
<evidence type="ECO:0000256" key="5">
    <source>
        <dbReference type="ARBA" id="ARBA00023077"/>
    </source>
</evidence>
<dbReference type="AlphaFoldDB" id="A0A089RA57"/>
<accession>A0A089RA57</accession>
<evidence type="ECO:0000256" key="11">
    <source>
        <dbReference type="SAM" id="SignalP"/>
    </source>
</evidence>
<dbReference type="Proteomes" id="UP000029481">
    <property type="component" value="Chromosome"/>
</dbReference>
<comment type="similarity">
    <text evidence="8 9">Belongs to the TonB-dependent receptor family.</text>
</comment>
<keyword evidence="7 8" id="KW-0998">Cell outer membrane</keyword>
<gene>
    <name evidence="14" type="ORF">JT31_02085</name>
</gene>
<keyword evidence="6 8" id="KW-0472">Membrane</keyword>
<evidence type="ECO:0000256" key="1">
    <source>
        <dbReference type="ARBA" id="ARBA00004571"/>
    </source>
</evidence>
<sequence length="755" mass="82583">MNVNKLAVALGSGMLLLSASGAAQENNDKSSGDKKGSAVFSPLNVSAGNITSEQEALEKPGATSSRSTGKNLQSLDATLRSMPGTYTQIDPGQGTVSINIRGMSGFGRVNTMVDGITQSFYGTTTSGTTAHGSTNNQAGVLIDPNFLVGVDVTRGDSSGSAGINALAGSANMRTLGVDDVIFKGNDYGLRSRFSVGSNGIGRSGMIAAAGKTDAFTDTGSFGAMAAISGSSIYSNFSNGSGINSEEFGYDKFMKQNPKSQLYKMDIKPDEFNSFELSARTYENRFSRRDITSDDYYIKYHYAPFSELIDFNVTASTSRGNQKYRDESLYTFYSTSAQNRSDALDMSNVSRFSLGDNDLAFTLGGKLMRTRYTKLINSAAGDEKTNQESIENNPFAPSGRQDISALYTGLQVKRGIWQADLNLNYTQNRITGHKPPCDERVICVPQGSYDVDERESGFNPSAQLSAQVTPWLQPFVGYSKSMRAPNIQEMFFSNSGGASMNPFLKPELAETWQVGFNIDTKDLIAKQDSLRFKMLGYRSRIQNYIFSESYQVCSSGRKCSMSEVIGNDWADMSDDYSDNMYIYVNSATGVTAQGVELEMDYDAGFAFTRLSFSQQLTDQPTSIASTYFGAGDITELPRKYMTLDAGVRFFDESLTLGTIVKYTGKARRLSPDFETDEHTGAIIKEDLPQIPTIIDLYGTYEVNRNLMLKLTVQNLMNRDYSEALNKLNMMPGPGDDASRANTARGRTWIFGGEVRF</sequence>
<evidence type="ECO:0000256" key="2">
    <source>
        <dbReference type="ARBA" id="ARBA00022448"/>
    </source>
</evidence>
<dbReference type="SUPFAM" id="SSF56935">
    <property type="entry name" value="Porins"/>
    <property type="match status" value="1"/>
</dbReference>
<keyword evidence="5 9" id="KW-0798">TonB box</keyword>
<evidence type="ECO:0000256" key="6">
    <source>
        <dbReference type="ARBA" id="ARBA00023136"/>
    </source>
</evidence>
<dbReference type="InterPro" id="IPR039426">
    <property type="entry name" value="TonB-dep_rcpt-like"/>
</dbReference>
<evidence type="ECO:0000313" key="14">
    <source>
        <dbReference type="EMBL" id="AIR03445.1"/>
    </source>
</evidence>
<dbReference type="RefSeq" id="WP_038472757.1">
    <property type="nucleotide sequence ID" value="NZ_CP009451.1"/>
</dbReference>
<keyword evidence="15" id="KW-1185">Reference proteome</keyword>
<proteinExistence type="inferred from homology"/>
<name>A0A089RA57_9ENTR</name>
<organism evidence="14 15">
    <name type="scientific">Cedecea neteri</name>
    <dbReference type="NCBI Taxonomy" id="158822"/>
    <lineage>
        <taxon>Bacteria</taxon>
        <taxon>Pseudomonadati</taxon>
        <taxon>Pseudomonadota</taxon>
        <taxon>Gammaproteobacteria</taxon>
        <taxon>Enterobacterales</taxon>
        <taxon>Enterobacteriaceae</taxon>
        <taxon>Cedecea</taxon>
    </lineage>
</organism>
<comment type="subcellular location">
    <subcellularLocation>
        <location evidence="1 8">Cell outer membrane</location>
        <topology evidence="1 8">Multi-pass membrane protein</topology>
    </subcellularLocation>
</comment>
<dbReference type="InterPro" id="IPR036942">
    <property type="entry name" value="Beta-barrel_TonB_sf"/>
</dbReference>
<feature type="chain" id="PRO_5001849423" evidence="11">
    <location>
        <begin position="24"/>
        <end position="755"/>
    </location>
</feature>
<keyword evidence="3 8" id="KW-1134">Transmembrane beta strand</keyword>
<dbReference type="InterPro" id="IPR012910">
    <property type="entry name" value="Plug_dom"/>
</dbReference>
<keyword evidence="11" id="KW-0732">Signal</keyword>
<feature type="signal peptide" evidence="11">
    <location>
        <begin position="1"/>
        <end position="23"/>
    </location>
</feature>
<dbReference type="Pfam" id="PF00593">
    <property type="entry name" value="TonB_dep_Rec_b-barrel"/>
    <property type="match status" value="1"/>
</dbReference>
<dbReference type="OrthoDB" id="6046653at2"/>
<dbReference type="GO" id="GO:0009279">
    <property type="term" value="C:cell outer membrane"/>
    <property type="evidence" value="ECO:0007669"/>
    <property type="project" value="UniProtKB-SubCell"/>
</dbReference>
<feature type="region of interest" description="Disordered" evidence="10">
    <location>
        <begin position="52"/>
        <end position="71"/>
    </location>
</feature>
<feature type="domain" description="TonB-dependent receptor-like beta-barrel" evidence="12">
    <location>
        <begin position="251"/>
        <end position="714"/>
    </location>
</feature>
<dbReference type="KEGG" id="cnt:JT31_02085"/>
<dbReference type="PANTHER" id="PTHR30069">
    <property type="entry name" value="TONB-DEPENDENT OUTER MEMBRANE RECEPTOR"/>
    <property type="match status" value="1"/>
</dbReference>
<protein>
    <submittedName>
        <fullName evidence="14">TonB-dependent receptor</fullName>
    </submittedName>
</protein>
<evidence type="ECO:0000259" key="12">
    <source>
        <dbReference type="Pfam" id="PF00593"/>
    </source>
</evidence>
<dbReference type="PROSITE" id="PS52016">
    <property type="entry name" value="TONB_DEPENDENT_REC_3"/>
    <property type="match status" value="1"/>
</dbReference>
<evidence type="ECO:0000313" key="15">
    <source>
        <dbReference type="Proteomes" id="UP000029481"/>
    </source>
</evidence>
<dbReference type="EMBL" id="CP009451">
    <property type="protein sequence ID" value="AIR03445.1"/>
    <property type="molecule type" value="Genomic_DNA"/>
</dbReference>
<dbReference type="InterPro" id="IPR037066">
    <property type="entry name" value="Plug_dom_sf"/>
</dbReference>
<keyword evidence="2 8" id="KW-0813">Transport</keyword>
<keyword evidence="4 8" id="KW-0812">Transmembrane</keyword>
<evidence type="ECO:0000256" key="9">
    <source>
        <dbReference type="RuleBase" id="RU003357"/>
    </source>
</evidence>
<evidence type="ECO:0000256" key="4">
    <source>
        <dbReference type="ARBA" id="ARBA00022692"/>
    </source>
</evidence>
<evidence type="ECO:0000259" key="13">
    <source>
        <dbReference type="Pfam" id="PF07715"/>
    </source>
</evidence>
<dbReference type="Gene3D" id="2.170.130.10">
    <property type="entry name" value="TonB-dependent receptor, plug domain"/>
    <property type="match status" value="1"/>
</dbReference>
<dbReference type="InterPro" id="IPR000531">
    <property type="entry name" value="Beta-barrel_TonB"/>
</dbReference>
<dbReference type="Pfam" id="PF07715">
    <property type="entry name" value="Plug"/>
    <property type="match status" value="1"/>
</dbReference>
<dbReference type="GO" id="GO:0015344">
    <property type="term" value="F:siderophore uptake transmembrane transporter activity"/>
    <property type="evidence" value="ECO:0007669"/>
    <property type="project" value="TreeGrafter"/>
</dbReference>